<evidence type="ECO:0000313" key="2">
    <source>
        <dbReference type="Proteomes" id="UP000005216"/>
    </source>
</evidence>
<proteinExistence type="predicted"/>
<dbReference type="Proteomes" id="UP000005216">
    <property type="component" value="Chromosome"/>
</dbReference>
<dbReference type="KEGG" id="bafz:BafPKo_0760"/>
<organism evidence="1 2">
    <name type="scientific">Borreliella afzelii (strain PKo)</name>
    <name type="common">Borrelia afzelii</name>
    <dbReference type="NCBI Taxonomy" id="390236"/>
    <lineage>
        <taxon>Bacteria</taxon>
        <taxon>Pseudomonadati</taxon>
        <taxon>Spirochaetota</taxon>
        <taxon>Spirochaetia</taxon>
        <taxon>Spirochaetales</taxon>
        <taxon>Borreliaceae</taxon>
        <taxon>Borreliella</taxon>
    </lineage>
</organism>
<protein>
    <submittedName>
        <fullName evidence="1">Uncharacterized protein</fullName>
    </submittedName>
</protein>
<dbReference type="AlphaFoldDB" id="G0IRI7"/>
<dbReference type="HOGENOM" id="CLU_3165250_0_0_12"/>
<accession>G0IRI7</accession>
<dbReference type="EMBL" id="CP002933">
    <property type="protein sequence ID" value="AEL69953.1"/>
    <property type="molecule type" value="Genomic_DNA"/>
</dbReference>
<evidence type="ECO:0000313" key="1">
    <source>
        <dbReference type="EMBL" id="AEL69953.1"/>
    </source>
</evidence>
<gene>
    <name evidence="1" type="ordered locus">BafPKo_0760</name>
</gene>
<dbReference type="PATRIC" id="fig|390236.22.peg.726"/>
<reference evidence="1 2" key="1">
    <citation type="journal article" date="2011" name="J. Bacteriol.">
        <title>Whole-genome sequences of two Borrelia afzelii and two Borrelia garinii Lyme disease agent isolates.</title>
        <authorList>
            <person name="Casjens S.R."/>
            <person name="Mongodin E.F."/>
            <person name="Qiu W.-G."/>
            <person name="Dunn J.J."/>
            <person name="Luft B.J."/>
            <person name="Fraser-Liggett C.M."/>
            <person name="Schutzer S.E."/>
        </authorList>
    </citation>
    <scope>NUCLEOTIDE SEQUENCE [LARGE SCALE GENOMIC DNA]</scope>
    <source>
        <strain evidence="1 2">PKo</strain>
    </source>
</reference>
<sequence>MSFIANSFVAFFYFKNYNVIFKNPSLLNINKSFALFKVVLYYYVVIL</sequence>
<keyword evidence="2" id="KW-1185">Reference proteome</keyword>
<name>G0IRI7_BORAP</name>